<gene>
    <name evidence="6" type="ORF">ACH5RR_011157</name>
</gene>
<accession>A0ABD3A442</accession>
<dbReference type="InterPro" id="IPR012337">
    <property type="entry name" value="RNaseH-like_sf"/>
</dbReference>
<sequence length="996" mass="111088">MQSQQEISSNPTPSTENSSTPVFLDTPVPPSNENEPVQLQNITVEDTNVMGATGEVPKQNQQNEDGQNLETFQVKKRCKKSEAWNDFKDVVVDGVKKVECIHCKSKLAKNATGTTSSMIRHRQTCVIRKMSLRQAVQQTKINFQPTDAAVLPIPPLHFGKFDMEKMREAAAHWVLMHEHPFSILEEEGFNFMMKLGLPDWQKISRNTSKVDCVAVYELEKKKLKNLLKNKRVLSFVHIPPPRRGVEISDAIFKCLKEWGIENKIFTISVDNASNNDMAIRLLKDTFSISKNLVCSGKLFHVRCCAHILNLMVQDGLSQIVDITDNIRESVEFVNRSDGRLLLFADIVQQLRLPGRKLIYDCRTRWNSTFEMLTTFEMLSCAIKFKEVFPRFRDRDPHYDCCPSEEDWENISKVRTVHFELYDEYVAANDHDQLRKKKISQVGDSSMDAIISSSTSGWNDFDDFLRQSETFEPQKSELVDYLEKGPQKNGPNANPWWQNWLNHGGDIYNRRYASGETKISPSTASHLRLKWKFNAGGYVTATPAIYDGILYFTSWNGYAYAVKARDGSLVWKKNLTELTGIRGGQALGWNTTIARATPTIAGDDMLIMGITGPAYVIAVKRTTGKLIWSTKVEGHPYAVITMSGTYYKGNFYVGVSSLEELASIEECCTFRGSLVKLDARTGHIMWKTFMLPDNHGKQGEYAGAAIWGSSPSIDDPRNLVYIATGNLYSAPKRIQECQEKLNNQTIPPTQPDKCIEPDNHSDSIMALDMNSGKIRWYRQLGGYDVWFLACANLSTPNCPTGPNPDADFGEEPMMLSVYINGTKRDIVVAVQKSGFAWALDRNNGKIIWFTEAGPGGTSGGGTWGAATDTKRIYTNIANSNHLNFILLPSNKVTTGGGWVAMDAPTGKILWSTADPKNATTNPVTIANGVLLGGSTYPTGPVYAINAKDGKILWSYETGASVFGGMSVSNGCMYVGNGYRAPAYTSGTYLFAFCTETP</sequence>
<proteinExistence type="inferred from homology"/>
<feature type="domain" description="Pyrrolo-quinoline quinone repeat" evidence="5">
    <location>
        <begin position="896"/>
        <end position="974"/>
    </location>
</feature>
<evidence type="ECO:0000256" key="3">
    <source>
        <dbReference type="ARBA" id="ARBA00023002"/>
    </source>
</evidence>
<evidence type="ECO:0000313" key="7">
    <source>
        <dbReference type="Proteomes" id="UP001630127"/>
    </source>
</evidence>
<evidence type="ECO:0000256" key="1">
    <source>
        <dbReference type="ARBA" id="ARBA00001931"/>
    </source>
</evidence>
<dbReference type="SMART" id="SM00564">
    <property type="entry name" value="PQQ"/>
    <property type="match status" value="5"/>
</dbReference>
<comment type="caution">
    <text evidence="6">The sequence shown here is derived from an EMBL/GenBank/DDBJ whole genome shotgun (WGS) entry which is preliminary data.</text>
</comment>
<dbReference type="InterPro" id="IPR018391">
    <property type="entry name" value="PQQ_b-propeller_rpt"/>
</dbReference>
<evidence type="ECO:0000256" key="2">
    <source>
        <dbReference type="ARBA" id="ARBA00008156"/>
    </source>
</evidence>
<feature type="region of interest" description="Disordered" evidence="4">
    <location>
        <begin position="1"/>
        <end position="37"/>
    </location>
</feature>
<feature type="compositionally biased region" description="Low complexity" evidence="4">
    <location>
        <begin position="8"/>
        <end position="21"/>
    </location>
</feature>
<dbReference type="Gene3D" id="2.140.10.10">
    <property type="entry name" value="Quinoprotein alcohol dehydrogenase-like superfamily"/>
    <property type="match status" value="1"/>
</dbReference>
<dbReference type="AlphaFoldDB" id="A0ABD3A442"/>
<dbReference type="PANTHER" id="PTHR32303">
    <property type="entry name" value="QUINOPROTEIN ALCOHOL DEHYDROGENASE (CYTOCHROME C)"/>
    <property type="match status" value="1"/>
</dbReference>
<dbReference type="PANTHER" id="PTHR32303:SF10">
    <property type="entry name" value="OUTER MEMBRANE PROTEIN ASSEMBLY FACTOR BAMB"/>
    <property type="match status" value="1"/>
</dbReference>
<reference evidence="6 7" key="1">
    <citation type="submission" date="2024-11" db="EMBL/GenBank/DDBJ databases">
        <title>A near-complete genome assembly of Cinchona calisaya.</title>
        <authorList>
            <person name="Lian D.C."/>
            <person name="Zhao X.W."/>
            <person name="Wei L."/>
        </authorList>
    </citation>
    <scope>NUCLEOTIDE SEQUENCE [LARGE SCALE GENOMIC DNA]</scope>
    <source>
        <tissue evidence="6">Nenye</tissue>
    </source>
</reference>
<dbReference type="SMART" id="SM00614">
    <property type="entry name" value="ZnF_BED"/>
    <property type="match status" value="1"/>
</dbReference>
<dbReference type="GO" id="GO:0016491">
    <property type="term" value="F:oxidoreductase activity"/>
    <property type="evidence" value="ECO:0007669"/>
    <property type="project" value="UniProtKB-KW"/>
</dbReference>
<dbReference type="Proteomes" id="UP001630127">
    <property type="component" value="Unassembled WGS sequence"/>
</dbReference>
<comment type="cofactor">
    <cofactor evidence="1">
        <name>pyrroloquinoline quinone</name>
        <dbReference type="ChEBI" id="CHEBI:58442"/>
    </cofactor>
</comment>
<feature type="domain" description="Pyrrolo-quinoline quinone repeat" evidence="5">
    <location>
        <begin position="530"/>
        <end position="775"/>
    </location>
</feature>
<organism evidence="6 7">
    <name type="scientific">Cinchona calisaya</name>
    <dbReference type="NCBI Taxonomy" id="153742"/>
    <lineage>
        <taxon>Eukaryota</taxon>
        <taxon>Viridiplantae</taxon>
        <taxon>Streptophyta</taxon>
        <taxon>Embryophyta</taxon>
        <taxon>Tracheophyta</taxon>
        <taxon>Spermatophyta</taxon>
        <taxon>Magnoliopsida</taxon>
        <taxon>eudicotyledons</taxon>
        <taxon>Gunneridae</taxon>
        <taxon>Pentapetalae</taxon>
        <taxon>asterids</taxon>
        <taxon>lamiids</taxon>
        <taxon>Gentianales</taxon>
        <taxon>Rubiaceae</taxon>
        <taxon>Cinchonoideae</taxon>
        <taxon>Cinchoneae</taxon>
        <taxon>Cinchona</taxon>
    </lineage>
</organism>
<dbReference type="EMBL" id="JBJUIK010000005">
    <property type="protein sequence ID" value="KAL3526501.1"/>
    <property type="molecule type" value="Genomic_DNA"/>
</dbReference>
<dbReference type="InterPro" id="IPR002372">
    <property type="entry name" value="PQQ_rpt_dom"/>
</dbReference>
<dbReference type="SUPFAM" id="SSF53098">
    <property type="entry name" value="Ribonuclease H-like"/>
    <property type="match status" value="1"/>
</dbReference>
<dbReference type="SUPFAM" id="SSF50998">
    <property type="entry name" value="Quinoprotein alcohol dehydrogenase-like"/>
    <property type="match status" value="1"/>
</dbReference>
<evidence type="ECO:0000256" key="4">
    <source>
        <dbReference type="SAM" id="MobiDB-lite"/>
    </source>
</evidence>
<protein>
    <recommendedName>
        <fullName evidence="5">Pyrrolo-quinoline quinone repeat domain-containing protein</fullName>
    </recommendedName>
</protein>
<evidence type="ECO:0000313" key="6">
    <source>
        <dbReference type="EMBL" id="KAL3526501.1"/>
    </source>
</evidence>
<comment type="similarity">
    <text evidence="2">Belongs to the bacterial PQQ dehydrogenase family.</text>
</comment>
<keyword evidence="3" id="KW-0560">Oxidoreductase</keyword>
<name>A0ABD3A442_9GENT</name>
<dbReference type="Pfam" id="PF13360">
    <property type="entry name" value="PQQ_2"/>
    <property type="match status" value="2"/>
</dbReference>
<dbReference type="InterPro" id="IPR011047">
    <property type="entry name" value="Quinoprotein_ADH-like_sf"/>
</dbReference>
<evidence type="ECO:0000259" key="5">
    <source>
        <dbReference type="Pfam" id="PF13360"/>
    </source>
</evidence>
<keyword evidence="7" id="KW-1185">Reference proteome</keyword>